<keyword evidence="2" id="KW-1185">Reference proteome</keyword>
<protein>
    <submittedName>
        <fullName evidence="1">Uncharacterized protein</fullName>
    </submittedName>
</protein>
<dbReference type="EMBL" id="BMMV01000038">
    <property type="protein sequence ID" value="GGK29063.1"/>
    <property type="molecule type" value="Genomic_DNA"/>
</dbReference>
<gene>
    <name evidence="1" type="ORF">GCM10011583_71230</name>
</gene>
<evidence type="ECO:0000313" key="2">
    <source>
        <dbReference type="Proteomes" id="UP000660265"/>
    </source>
</evidence>
<dbReference type="InterPro" id="IPR009061">
    <property type="entry name" value="DNA-bd_dom_put_sf"/>
</dbReference>
<comment type="caution">
    <text evidence="1">The sequence shown here is derived from an EMBL/GenBank/DDBJ whole genome shotgun (WGS) entry which is preliminary data.</text>
</comment>
<reference evidence="2" key="1">
    <citation type="journal article" date="2019" name="Int. J. Syst. Evol. Microbiol.">
        <title>The Global Catalogue of Microorganisms (GCM) 10K type strain sequencing project: providing services to taxonomists for standard genome sequencing and annotation.</title>
        <authorList>
            <consortium name="The Broad Institute Genomics Platform"/>
            <consortium name="The Broad Institute Genome Sequencing Center for Infectious Disease"/>
            <person name="Wu L."/>
            <person name="Ma J."/>
        </authorList>
    </citation>
    <scope>NUCLEOTIDE SEQUENCE [LARGE SCALE GENOMIC DNA]</scope>
    <source>
        <strain evidence="2">CGMCC 4.7275</strain>
    </source>
</reference>
<name>A0ABQ2EXA9_9ACTN</name>
<proteinExistence type="predicted"/>
<dbReference type="SUPFAM" id="SSF46955">
    <property type="entry name" value="Putative DNA-binding domain"/>
    <property type="match status" value="1"/>
</dbReference>
<organism evidence="1 2">
    <name type="scientific">Streptomyces camponoticapitis</name>
    <dbReference type="NCBI Taxonomy" id="1616125"/>
    <lineage>
        <taxon>Bacteria</taxon>
        <taxon>Bacillati</taxon>
        <taxon>Actinomycetota</taxon>
        <taxon>Actinomycetes</taxon>
        <taxon>Kitasatosporales</taxon>
        <taxon>Streptomycetaceae</taxon>
        <taxon>Streptomyces</taxon>
    </lineage>
</organism>
<sequence>MRIKQLPERTGVPSPMLRYYEESQVAIGKQICSLLNAGLTTEIVRAVLPF</sequence>
<accession>A0ABQ2EXA9</accession>
<dbReference type="Proteomes" id="UP000660265">
    <property type="component" value="Unassembled WGS sequence"/>
</dbReference>
<evidence type="ECO:0000313" key="1">
    <source>
        <dbReference type="EMBL" id="GGK29063.1"/>
    </source>
</evidence>